<dbReference type="PANTHER" id="PTHR43384:SF10">
    <property type="entry name" value="ATPASE INVOLVED IN CHROMOSOME PARTITIONING, PARA_MIND FAMILY"/>
    <property type="match status" value="1"/>
</dbReference>
<reference evidence="2" key="1">
    <citation type="journal article" date="2020" name="ISME J.">
        <title>Gammaproteobacteria mediating utilization of methyl-, sulfur- and petroleum organic compounds in deep ocean hydrothermal plumes.</title>
        <authorList>
            <person name="Zhou Z."/>
            <person name="Liu Y."/>
            <person name="Pan J."/>
            <person name="Cron B.R."/>
            <person name="Toner B.M."/>
            <person name="Anantharaman K."/>
            <person name="Breier J.A."/>
            <person name="Dick G.J."/>
            <person name="Li M."/>
        </authorList>
    </citation>
    <scope>NUCLEOTIDE SEQUENCE</scope>
    <source>
        <strain evidence="2">SZUA-1534</strain>
    </source>
</reference>
<dbReference type="Proteomes" id="UP000623215">
    <property type="component" value="Unassembled WGS sequence"/>
</dbReference>
<dbReference type="Gene3D" id="3.40.50.300">
    <property type="entry name" value="P-loop containing nucleotide triphosphate hydrolases"/>
    <property type="match status" value="1"/>
</dbReference>
<accession>A0A832ZYD2</accession>
<name>A0A832ZYD2_9EURY</name>
<gene>
    <name evidence="2" type="ORF">EYH55_02920</name>
</gene>
<dbReference type="InterPro" id="IPR027417">
    <property type="entry name" value="P-loop_NTPase"/>
</dbReference>
<feature type="domain" description="AAA" evidence="1">
    <location>
        <begin position="3"/>
        <end position="124"/>
    </location>
</feature>
<dbReference type="Pfam" id="PF13614">
    <property type="entry name" value="AAA_31"/>
    <property type="match status" value="1"/>
</dbReference>
<protein>
    <submittedName>
        <fullName evidence="2">MinD/ParA family protein</fullName>
    </submittedName>
</protein>
<dbReference type="GO" id="GO:0009898">
    <property type="term" value="C:cytoplasmic side of plasma membrane"/>
    <property type="evidence" value="ECO:0007669"/>
    <property type="project" value="TreeGrafter"/>
</dbReference>
<comment type="caution">
    <text evidence="2">The sequence shown here is derived from an EMBL/GenBank/DDBJ whole genome shotgun (WGS) entry which is preliminary data.</text>
</comment>
<dbReference type="GO" id="GO:0051782">
    <property type="term" value="P:negative regulation of cell division"/>
    <property type="evidence" value="ECO:0007669"/>
    <property type="project" value="TreeGrafter"/>
</dbReference>
<dbReference type="EMBL" id="DQVW01000053">
    <property type="protein sequence ID" value="HIQ32415.1"/>
    <property type="molecule type" value="Genomic_DNA"/>
</dbReference>
<evidence type="ECO:0000313" key="2">
    <source>
        <dbReference type="EMBL" id="HIQ32415.1"/>
    </source>
</evidence>
<dbReference type="GO" id="GO:0016887">
    <property type="term" value="F:ATP hydrolysis activity"/>
    <property type="evidence" value="ECO:0007669"/>
    <property type="project" value="TreeGrafter"/>
</dbReference>
<sequence length="261" mass="29269">MKIGFYNLQGGTGKTTIAANMAYYISDVVKTVFVDCDIYGGNSALFFNMESVPETINGYLNGEYTVGEIIHEYENLSVIVSDPTPGAFDTDLDVEKLVDLLNQLEEKYDVIILDLPPNITEGNILFSNEELSCKMIVVGEDSIPGIGGTLKTLELLDALNIQVIGTIINKDRKIVDYEDVIDNVISILPYDEEVEEQWIKGEPIVKKKSHFGKELSFLIEELLEAYIQKDLATLRAIEIAKEFKSHIMGEEEEEEEKDQSL</sequence>
<proteinExistence type="predicted"/>
<evidence type="ECO:0000259" key="1">
    <source>
        <dbReference type="Pfam" id="PF13614"/>
    </source>
</evidence>
<dbReference type="PANTHER" id="PTHR43384">
    <property type="entry name" value="SEPTUM SITE-DETERMINING PROTEIN MIND HOMOLOG, CHLOROPLASTIC-RELATED"/>
    <property type="match status" value="1"/>
</dbReference>
<dbReference type="SUPFAM" id="SSF52540">
    <property type="entry name" value="P-loop containing nucleoside triphosphate hydrolases"/>
    <property type="match status" value="1"/>
</dbReference>
<dbReference type="InterPro" id="IPR025669">
    <property type="entry name" value="AAA_dom"/>
</dbReference>
<evidence type="ECO:0000313" key="3">
    <source>
        <dbReference type="Proteomes" id="UP000623215"/>
    </source>
</evidence>
<organism evidence="2 3">
    <name type="scientific">Methanothermococcus okinawensis</name>
    <dbReference type="NCBI Taxonomy" id="155863"/>
    <lineage>
        <taxon>Archaea</taxon>
        <taxon>Methanobacteriati</taxon>
        <taxon>Methanobacteriota</taxon>
        <taxon>Methanomada group</taxon>
        <taxon>Methanococci</taxon>
        <taxon>Methanococcales</taxon>
        <taxon>Methanococcaceae</taxon>
        <taxon>Methanothermococcus</taxon>
    </lineage>
</organism>
<dbReference type="GO" id="GO:0005829">
    <property type="term" value="C:cytosol"/>
    <property type="evidence" value="ECO:0007669"/>
    <property type="project" value="TreeGrafter"/>
</dbReference>
<dbReference type="AlphaFoldDB" id="A0A832ZYD2"/>
<dbReference type="InterPro" id="IPR050625">
    <property type="entry name" value="ParA/MinD_ATPase"/>
</dbReference>
<dbReference type="GO" id="GO:0005524">
    <property type="term" value="F:ATP binding"/>
    <property type="evidence" value="ECO:0007669"/>
    <property type="project" value="TreeGrafter"/>
</dbReference>